<dbReference type="AlphaFoldDB" id="A0A1A9KGY1"/>
<dbReference type="EMBL" id="CP015878">
    <property type="protein sequence ID" value="ANI16754.1"/>
    <property type="molecule type" value="Genomic_DNA"/>
</dbReference>
<dbReference type="CDD" id="cd00736">
    <property type="entry name" value="lambda_lys-like"/>
    <property type="match status" value="1"/>
</dbReference>
<proteinExistence type="inferred from homology"/>
<organism evidence="1 2">
    <name type="scientific">Pseudomonas citronellolis</name>
    <dbReference type="NCBI Taxonomy" id="53408"/>
    <lineage>
        <taxon>Bacteria</taxon>
        <taxon>Pseudomonadati</taxon>
        <taxon>Pseudomonadota</taxon>
        <taxon>Gammaproteobacteria</taxon>
        <taxon>Pseudomonadales</taxon>
        <taxon>Pseudomonadaceae</taxon>
        <taxon>Pseudomonas</taxon>
    </lineage>
</organism>
<dbReference type="InterPro" id="IPR034691">
    <property type="entry name" value="Endolysin_lambda_type"/>
</dbReference>
<reference evidence="1 2" key="1">
    <citation type="submission" date="2016-05" db="EMBL/GenBank/DDBJ databases">
        <title>Genome Sequence of Pseudomonas citronellolis Strain SJTE-3, an Estrogens and Persistent Organic Pollutants degradation strain.</title>
        <authorList>
            <person name="Liang R."/>
        </authorList>
    </citation>
    <scope>NUCLEOTIDE SEQUENCE [LARGE SCALE GENOMIC DNA]</scope>
    <source>
        <strain evidence="1 2">SJTE-3</strain>
    </source>
</reference>
<name>A0A1A9KGY1_9PSED</name>
<dbReference type="Gene3D" id="1.10.530.10">
    <property type="match status" value="1"/>
</dbReference>
<protein>
    <submittedName>
        <fullName evidence="1">Lysozyme</fullName>
    </submittedName>
</protein>
<dbReference type="HAMAP" id="MF_04109">
    <property type="entry name" value="ENDOLYSIN_LAMBDA"/>
    <property type="match status" value="1"/>
</dbReference>
<evidence type="ECO:0000313" key="1">
    <source>
        <dbReference type="EMBL" id="ANI16754.1"/>
    </source>
</evidence>
<dbReference type="RefSeq" id="WP_064584007.1">
    <property type="nucleotide sequence ID" value="NZ_CP015878.1"/>
</dbReference>
<dbReference type="InterPro" id="IPR023346">
    <property type="entry name" value="Lysozyme-like_dom_sf"/>
</dbReference>
<dbReference type="GO" id="GO:0009253">
    <property type="term" value="P:peptidoglycan catabolic process"/>
    <property type="evidence" value="ECO:0007669"/>
    <property type="project" value="InterPro"/>
</dbReference>
<dbReference type="SUPFAM" id="SSF53955">
    <property type="entry name" value="Lysozyme-like"/>
    <property type="match status" value="1"/>
</dbReference>
<dbReference type="GO" id="GO:0044659">
    <property type="term" value="P:viral release from host cell by cytolysis"/>
    <property type="evidence" value="ECO:0007669"/>
    <property type="project" value="InterPro"/>
</dbReference>
<evidence type="ECO:0000313" key="2">
    <source>
        <dbReference type="Proteomes" id="UP000077748"/>
    </source>
</evidence>
<gene>
    <name evidence="1" type="ORF">A9C11_23525</name>
</gene>
<accession>A0A1A9KGY1</accession>
<dbReference type="Proteomes" id="UP000077748">
    <property type="component" value="Chromosome"/>
</dbReference>
<dbReference type="GO" id="GO:0003796">
    <property type="term" value="F:lysozyme activity"/>
    <property type="evidence" value="ECO:0007669"/>
    <property type="project" value="InterPro"/>
</dbReference>
<sequence>MPRISAGNAGGKNVCAFLDMLAWSEGTRISRYTKDDGYDVVVGGLDSPNTFSNYAGHPNILVTVNKQGLKSTAAGRYQLLFRWWKPYRDLLQLKDFSPESQDRVAIQQIRERGALGDIQDGRVREAIAKCSNIWASLPGAGYGQREHKLDDLVQQYRAAGGVVA</sequence>